<evidence type="ECO:0000313" key="1">
    <source>
        <dbReference type="EMBL" id="ERG92412.1"/>
    </source>
</evidence>
<dbReference type="PANTHER" id="PTHR37460:SF1">
    <property type="entry name" value="ENDONUCLEASE III"/>
    <property type="match status" value="1"/>
</dbReference>
<gene>
    <name evidence="1" type="ORF">J07HQW1_02455</name>
</gene>
<sequence>MNPTIITPAAIAAETDSLGIGAGTAPPGTYLLCITVDDPTSLTVGAHETTVFPAGGYAYVGSAFGSNGLGRVDRHRRVAMGMHDVTHWHVDYLISHQDVSLTAVIAVPTADIECDLASSLLNRIKQSPLDGFGSSDCACTTHLFRSASVTRIRNQCVSAIRELTISDG</sequence>
<organism evidence="1 2">
    <name type="scientific">Haloquadratum walsbyi J07HQW1</name>
    <dbReference type="NCBI Taxonomy" id="1238424"/>
    <lineage>
        <taxon>Archaea</taxon>
        <taxon>Methanobacteriati</taxon>
        <taxon>Methanobacteriota</taxon>
        <taxon>Stenosarchaea group</taxon>
        <taxon>Halobacteria</taxon>
        <taxon>Halobacteriales</taxon>
        <taxon>Haloferacaceae</taxon>
        <taxon>Haloquadratum</taxon>
    </lineage>
</organism>
<dbReference type="CDD" id="cd10441">
    <property type="entry name" value="GIY-YIG_COG1833"/>
    <property type="match status" value="1"/>
</dbReference>
<name>U1PFM5_9EURY</name>
<dbReference type="HOGENOM" id="CLU_115699_0_0_2"/>
<dbReference type="AlphaFoldDB" id="U1PFM5"/>
<proteinExistence type="predicted"/>
<dbReference type="Proteomes" id="UP000030649">
    <property type="component" value="Unassembled WGS sequence"/>
</dbReference>
<reference evidence="1 2" key="1">
    <citation type="journal article" date="2013" name="PLoS ONE">
        <title>Assembly-driven community genomics of a hypersaline microbial ecosystem.</title>
        <authorList>
            <person name="Podell S."/>
            <person name="Ugalde J.A."/>
            <person name="Narasingarao P."/>
            <person name="Banfield J.F."/>
            <person name="Heidelberg K.B."/>
            <person name="Allen E.E."/>
        </authorList>
    </citation>
    <scope>NUCLEOTIDE SEQUENCE [LARGE SCALE GENOMIC DNA]</scope>
    <source>
        <strain evidence="2">J07HQW1</strain>
    </source>
</reference>
<accession>U1PFM5</accession>
<protein>
    <recommendedName>
        <fullName evidence="3">GIY-YIG domain-containing protein</fullName>
    </recommendedName>
</protein>
<evidence type="ECO:0008006" key="3">
    <source>
        <dbReference type="Google" id="ProtNLM"/>
    </source>
</evidence>
<dbReference type="PANTHER" id="PTHR37460">
    <property type="entry name" value="ENDONUCLEASE III"/>
    <property type="match status" value="1"/>
</dbReference>
<dbReference type="InterPro" id="IPR002837">
    <property type="entry name" value="DUF123"/>
</dbReference>
<evidence type="ECO:0000313" key="2">
    <source>
        <dbReference type="Proteomes" id="UP000030649"/>
    </source>
</evidence>
<dbReference type="STRING" id="1238424.J07HQW1_02455"/>
<dbReference type="EMBL" id="KE356560">
    <property type="protein sequence ID" value="ERG92412.1"/>
    <property type="molecule type" value="Genomic_DNA"/>
</dbReference>
<dbReference type="Pfam" id="PF01986">
    <property type="entry name" value="DUF123"/>
    <property type="match status" value="1"/>
</dbReference>